<keyword evidence="3 6" id="KW-0812">Transmembrane</keyword>
<dbReference type="PANTHER" id="PTHR23513">
    <property type="entry name" value="INTEGRAL MEMBRANE EFFLUX PROTEIN-RELATED"/>
    <property type="match status" value="1"/>
</dbReference>
<feature type="transmembrane region" description="Helical" evidence="6">
    <location>
        <begin position="368"/>
        <end position="388"/>
    </location>
</feature>
<name>A0ABQ3NSS6_STRVG</name>
<feature type="domain" description="Major facilitator superfamily (MFS) profile" evidence="7">
    <location>
        <begin position="232"/>
        <end position="433"/>
    </location>
</feature>
<dbReference type="Gene3D" id="1.20.1250.20">
    <property type="entry name" value="MFS general substrate transporter like domains"/>
    <property type="match status" value="1"/>
</dbReference>
<evidence type="ECO:0000256" key="2">
    <source>
        <dbReference type="ARBA" id="ARBA00022475"/>
    </source>
</evidence>
<dbReference type="RefSeq" id="WP_051734875.1">
    <property type="nucleotide sequence ID" value="NZ_BMRU01000003.1"/>
</dbReference>
<protein>
    <submittedName>
        <fullName evidence="8">MFS transporter</fullName>
    </submittedName>
</protein>
<sequence length="433" mass="45415">MTTTQGREDTAGRRGVLANRDFVKLWSGQTVSLVGSQVTDIALPLAAVITLNASAFQIGLLNVARFAPYVLVTLLAGVWFDRRRRKPTLIAADAVRVLLIGALPVAHLLGVLSLPWLYVVGFMAGVATVLFDVGILSYIPGLVDKDDLADANSKMTASYSVAGIAGPGLAGFLVGALTAPVALTVGAATYLASAVALWWIRRPEAEPEQPAEPKSVRADIAEGLRTVVGSRILRHLATQSAVFNLFENVMTTVFLVYAVRTLDLSPFQLGLVVGAGSVGALLGATFSGRISKRLGFGPALRLVTLLACLSPVLLLVPGDTGLFSLVVLGATLAVHGFNLAVFNVNSLTLRQTVTPARLLGRMNASYRLILYGTIPLGALLAGSLASVFGLRTALAVGVAGIALPAVWITFSPVYRLREMPQGPVEADQPTSVA</sequence>
<evidence type="ECO:0000259" key="7">
    <source>
        <dbReference type="PROSITE" id="PS50850"/>
    </source>
</evidence>
<dbReference type="GeneID" id="86955958"/>
<dbReference type="CDD" id="cd06173">
    <property type="entry name" value="MFS_MefA_like"/>
    <property type="match status" value="1"/>
</dbReference>
<dbReference type="InterPro" id="IPR036259">
    <property type="entry name" value="MFS_trans_sf"/>
</dbReference>
<feature type="transmembrane region" description="Helical" evidence="6">
    <location>
        <begin position="66"/>
        <end position="82"/>
    </location>
</feature>
<evidence type="ECO:0000313" key="9">
    <source>
        <dbReference type="Proteomes" id="UP000660554"/>
    </source>
</evidence>
<evidence type="ECO:0000313" key="8">
    <source>
        <dbReference type="EMBL" id="GHI15828.1"/>
    </source>
</evidence>
<feature type="transmembrane region" description="Helical" evidence="6">
    <location>
        <begin position="122"/>
        <end position="143"/>
    </location>
</feature>
<dbReference type="InterPro" id="IPR011701">
    <property type="entry name" value="MFS"/>
</dbReference>
<feature type="transmembrane region" description="Helical" evidence="6">
    <location>
        <begin position="241"/>
        <end position="259"/>
    </location>
</feature>
<dbReference type="SUPFAM" id="SSF103473">
    <property type="entry name" value="MFS general substrate transporter"/>
    <property type="match status" value="1"/>
</dbReference>
<proteinExistence type="predicted"/>
<organism evidence="8 9">
    <name type="scientific">Streptomyces virginiae</name>
    <name type="common">Streptomyces cinnamonensis</name>
    <dbReference type="NCBI Taxonomy" id="1961"/>
    <lineage>
        <taxon>Bacteria</taxon>
        <taxon>Bacillati</taxon>
        <taxon>Actinomycetota</taxon>
        <taxon>Actinomycetes</taxon>
        <taxon>Kitasatosporales</taxon>
        <taxon>Streptomycetaceae</taxon>
        <taxon>Streptomyces</taxon>
    </lineage>
</organism>
<gene>
    <name evidence="8" type="ORF">Scinn_52910</name>
</gene>
<dbReference type="PANTHER" id="PTHR23513:SF6">
    <property type="entry name" value="MAJOR FACILITATOR SUPERFAMILY ASSOCIATED DOMAIN-CONTAINING PROTEIN"/>
    <property type="match status" value="1"/>
</dbReference>
<dbReference type="InterPro" id="IPR020846">
    <property type="entry name" value="MFS_dom"/>
</dbReference>
<evidence type="ECO:0000256" key="3">
    <source>
        <dbReference type="ARBA" id="ARBA00022692"/>
    </source>
</evidence>
<dbReference type="PROSITE" id="PS50850">
    <property type="entry name" value="MFS"/>
    <property type="match status" value="1"/>
</dbReference>
<feature type="transmembrane region" description="Helical" evidence="6">
    <location>
        <begin position="298"/>
        <end position="316"/>
    </location>
</feature>
<dbReference type="EMBL" id="BNDV01000012">
    <property type="protein sequence ID" value="GHI15828.1"/>
    <property type="molecule type" value="Genomic_DNA"/>
</dbReference>
<reference evidence="9" key="1">
    <citation type="submission" date="2020-09" db="EMBL/GenBank/DDBJ databases">
        <title>Whole genome shotgun sequence of Streptomyces cinnamonensis NBRC 15873.</title>
        <authorList>
            <person name="Komaki H."/>
            <person name="Tamura T."/>
        </authorList>
    </citation>
    <scope>NUCLEOTIDE SEQUENCE [LARGE SCALE GENOMIC DNA]</scope>
    <source>
        <strain evidence="9">NBRC 15873</strain>
    </source>
</reference>
<comment type="caution">
    <text evidence="8">The sequence shown here is derived from an EMBL/GenBank/DDBJ whole genome shotgun (WGS) entry which is preliminary data.</text>
</comment>
<accession>A0ABQ3NSS6</accession>
<evidence type="ECO:0000256" key="1">
    <source>
        <dbReference type="ARBA" id="ARBA00004651"/>
    </source>
</evidence>
<feature type="transmembrane region" description="Helical" evidence="6">
    <location>
        <begin position="322"/>
        <end position="347"/>
    </location>
</feature>
<keyword evidence="2" id="KW-1003">Cell membrane</keyword>
<feature type="transmembrane region" description="Helical" evidence="6">
    <location>
        <begin position="265"/>
        <end position="286"/>
    </location>
</feature>
<comment type="subcellular location">
    <subcellularLocation>
        <location evidence="1">Cell membrane</location>
        <topology evidence="1">Multi-pass membrane protein</topology>
    </subcellularLocation>
</comment>
<evidence type="ECO:0000256" key="5">
    <source>
        <dbReference type="ARBA" id="ARBA00023136"/>
    </source>
</evidence>
<feature type="transmembrane region" description="Helical" evidence="6">
    <location>
        <begin position="94"/>
        <end position="116"/>
    </location>
</feature>
<dbReference type="Proteomes" id="UP000660554">
    <property type="component" value="Unassembled WGS sequence"/>
</dbReference>
<evidence type="ECO:0000256" key="6">
    <source>
        <dbReference type="SAM" id="Phobius"/>
    </source>
</evidence>
<keyword evidence="9" id="KW-1185">Reference proteome</keyword>
<keyword evidence="5 6" id="KW-0472">Membrane</keyword>
<keyword evidence="4 6" id="KW-1133">Transmembrane helix</keyword>
<feature type="transmembrane region" description="Helical" evidence="6">
    <location>
        <begin position="155"/>
        <end position="175"/>
    </location>
</feature>
<evidence type="ECO:0000256" key="4">
    <source>
        <dbReference type="ARBA" id="ARBA00022989"/>
    </source>
</evidence>
<dbReference type="Pfam" id="PF07690">
    <property type="entry name" value="MFS_1"/>
    <property type="match status" value="1"/>
</dbReference>
<feature type="transmembrane region" description="Helical" evidence="6">
    <location>
        <begin position="394"/>
        <end position="414"/>
    </location>
</feature>